<dbReference type="InterPro" id="IPR036196">
    <property type="entry name" value="Ptyr_pPase_sf"/>
</dbReference>
<name>A0A2V2YPM3_9BACL</name>
<comment type="caution">
    <text evidence="2">The sequence shown here is derived from an EMBL/GenBank/DDBJ whole genome shotgun (WGS) entry which is preliminary data.</text>
</comment>
<organism evidence="2 3">
    <name type="scientific">Paenibacillus cellulosilyticus</name>
    <dbReference type="NCBI Taxonomy" id="375489"/>
    <lineage>
        <taxon>Bacteria</taxon>
        <taxon>Bacillati</taxon>
        <taxon>Bacillota</taxon>
        <taxon>Bacilli</taxon>
        <taxon>Bacillales</taxon>
        <taxon>Paenibacillaceae</taxon>
        <taxon>Paenibacillus</taxon>
    </lineage>
</organism>
<accession>A0A2V2YPM3</accession>
<dbReference type="Proteomes" id="UP000246635">
    <property type="component" value="Unassembled WGS sequence"/>
</dbReference>
<sequence>MNICFVCTDNFTRSVIAEFCMRDYIRKNQIEGVKVCSAGIRANSDVSTYSTLHFDLMNELGIDTSEFERTMFTPRFGSDPSCVIGMSELHREYIKRHFDYEIALFNELYSGQSTPVKVGAPSEPDFPEQMKRLIIYIQAAIPDVLAAVLHRQPNSL</sequence>
<keyword evidence="3" id="KW-1185">Reference proteome</keyword>
<reference evidence="2 3" key="1">
    <citation type="submission" date="2018-05" db="EMBL/GenBank/DDBJ databases">
        <title>Genomic Encyclopedia of Type Strains, Phase III (KMG-III): the genomes of soil and plant-associated and newly described type strains.</title>
        <authorList>
            <person name="Whitman W."/>
        </authorList>
    </citation>
    <scope>NUCLEOTIDE SEQUENCE [LARGE SCALE GENOMIC DNA]</scope>
    <source>
        <strain evidence="2 3">CECT 5696</strain>
    </source>
</reference>
<dbReference type="RefSeq" id="WP_110045643.1">
    <property type="nucleotide sequence ID" value="NZ_CP054609.1"/>
</dbReference>
<proteinExistence type="predicted"/>
<dbReference type="Gene3D" id="3.40.50.2300">
    <property type="match status" value="1"/>
</dbReference>
<evidence type="ECO:0000259" key="1">
    <source>
        <dbReference type="SMART" id="SM00226"/>
    </source>
</evidence>
<gene>
    <name evidence="2" type="ORF">DFQ01_11864</name>
</gene>
<evidence type="ECO:0000313" key="2">
    <source>
        <dbReference type="EMBL" id="PWV98429.1"/>
    </source>
</evidence>
<dbReference type="SUPFAM" id="SSF52788">
    <property type="entry name" value="Phosphotyrosine protein phosphatases I"/>
    <property type="match status" value="1"/>
</dbReference>
<dbReference type="OrthoDB" id="9791751at2"/>
<dbReference type="AlphaFoldDB" id="A0A2V2YPM3"/>
<dbReference type="SMART" id="SM00226">
    <property type="entry name" value="LMWPc"/>
    <property type="match status" value="1"/>
</dbReference>
<feature type="domain" description="Phosphotyrosine protein phosphatase I" evidence="1">
    <location>
        <begin position="1"/>
        <end position="122"/>
    </location>
</feature>
<evidence type="ECO:0000313" key="3">
    <source>
        <dbReference type="Proteomes" id="UP000246635"/>
    </source>
</evidence>
<dbReference type="InterPro" id="IPR023485">
    <property type="entry name" value="Ptyr_pPase"/>
</dbReference>
<dbReference type="Pfam" id="PF01451">
    <property type="entry name" value="LMWPc"/>
    <property type="match status" value="1"/>
</dbReference>
<dbReference type="EMBL" id="QGTQ01000018">
    <property type="protein sequence ID" value="PWV98429.1"/>
    <property type="molecule type" value="Genomic_DNA"/>
</dbReference>
<protein>
    <submittedName>
        <fullName evidence="2">Low molecular weight phosphotyrosine protein phosphatase</fullName>
    </submittedName>
</protein>